<proteinExistence type="predicted"/>
<dbReference type="AlphaFoldDB" id="A0A6G8IF53"/>
<accession>A0A6G8IF53</accession>
<dbReference type="InterPro" id="IPR004360">
    <property type="entry name" value="Glyas_Fos-R_dOase_dom"/>
</dbReference>
<evidence type="ECO:0000259" key="1">
    <source>
        <dbReference type="Pfam" id="PF00903"/>
    </source>
</evidence>
<gene>
    <name evidence="2" type="ORF">G9Q37_06080</name>
</gene>
<evidence type="ECO:0000313" key="3">
    <source>
        <dbReference type="Proteomes" id="UP000503162"/>
    </source>
</evidence>
<organism evidence="2 3">
    <name type="scientific">Hydrogenophaga crocea</name>
    <dbReference type="NCBI Taxonomy" id="2716225"/>
    <lineage>
        <taxon>Bacteria</taxon>
        <taxon>Pseudomonadati</taxon>
        <taxon>Pseudomonadota</taxon>
        <taxon>Betaproteobacteria</taxon>
        <taxon>Burkholderiales</taxon>
        <taxon>Comamonadaceae</taxon>
        <taxon>Hydrogenophaga</taxon>
    </lineage>
</organism>
<dbReference type="KEGG" id="hcz:G9Q37_06080"/>
<dbReference type="Gene3D" id="3.10.180.10">
    <property type="entry name" value="2,3-Dihydroxybiphenyl 1,2-Dioxygenase, domain 1"/>
    <property type="match status" value="1"/>
</dbReference>
<keyword evidence="3" id="KW-1185">Reference proteome</keyword>
<reference evidence="2 3" key="1">
    <citation type="submission" date="2020-03" db="EMBL/GenBank/DDBJ databases">
        <title>Hydrogenophaga sp. nov. isolated from cyanobacterial mat.</title>
        <authorList>
            <person name="Thorat V."/>
            <person name="Kirdat K."/>
            <person name="Tiwarekar B."/>
            <person name="Costa E.D."/>
            <person name="Yadav A."/>
        </authorList>
    </citation>
    <scope>NUCLEOTIDE SEQUENCE [LARGE SCALE GENOMIC DNA]</scope>
    <source>
        <strain evidence="2 3">BA0156</strain>
    </source>
</reference>
<dbReference type="Proteomes" id="UP000503162">
    <property type="component" value="Chromosome"/>
</dbReference>
<protein>
    <submittedName>
        <fullName evidence="2">Glyoxalase</fullName>
    </submittedName>
</protein>
<dbReference type="InterPro" id="IPR029068">
    <property type="entry name" value="Glyas_Bleomycin-R_OHBP_Dase"/>
</dbReference>
<sequence>MPELQAIELKPFVPASDFDLSLRFYQEVGFTASSAGQGVAYLKLQGCAFLLQDFYEPGLADNLMLHLLVPDVDAWHRHMARDALQRYFGVRVGAVTQQPWGMTEFVFWDPSGVLWRVGQAT</sequence>
<dbReference type="EMBL" id="CP049989">
    <property type="protein sequence ID" value="QIM51741.1"/>
    <property type="molecule type" value="Genomic_DNA"/>
</dbReference>
<dbReference type="RefSeq" id="WP_166226008.1">
    <property type="nucleotide sequence ID" value="NZ_CP049989.1"/>
</dbReference>
<name>A0A6G8IF53_9BURK</name>
<dbReference type="Pfam" id="PF00903">
    <property type="entry name" value="Glyoxalase"/>
    <property type="match status" value="1"/>
</dbReference>
<dbReference type="SUPFAM" id="SSF54593">
    <property type="entry name" value="Glyoxalase/Bleomycin resistance protein/Dihydroxybiphenyl dioxygenase"/>
    <property type="match status" value="1"/>
</dbReference>
<evidence type="ECO:0000313" key="2">
    <source>
        <dbReference type="EMBL" id="QIM51741.1"/>
    </source>
</evidence>
<feature type="domain" description="Glyoxalase/fosfomycin resistance/dioxygenase" evidence="1">
    <location>
        <begin position="13"/>
        <end position="116"/>
    </location>
</feature>